<reference evidence="1 2" key="2">
    <citation type="submission" date="2018-10" db="EMBL/GenBank/DDBJ databases">
        <authorList>
            <consortium name="Pathogen Informatics"/>
        </authorList>
    </citation>
    <scope>NUCLEOTIDE SEQUENCE [LARGE SCALE GENOMIC DNA]</scope>
</reference>
<evidence type="ECO:0000313" key="1">
    <source>
        <dbReference type="EMBL" id="VDD94897.1"/>
    </source>
</evidence>
<proteinExistence type="predicted"/>
<evidence type="ECO:0000313" key="3">
    <source>
        <dbReference type="WBParaSite" id="EVEC_0001030301-mRNA-1"/>
    </source>
</evidence>
<dbReference type="AlphaFoldDB" id="A0A0N4VHK2"/>
<reference evidence="3" key="1">
    <citation type="submission" date="2017-02" db="UniProtKB">
        <authorList>
            <consortium name="WormBaseParasite"/>
        </authorList>
    </citation>
    <scope>IDENTIFICATION</scope>
</reference>
<evidence type="ECO:0000313" key="2">
    <source>
        <dbReference type="Proteomes" id="UP000274131"/>
    </source>
</evidence>
<gene>
    <name evidence="1" type="ORF">EVEC_LOCUS9648</name>
</gene>
<dbReference type="Proteomes" id="UP000274131">
    <property type="component" value="Unassembled WGS sequence"/>
</dbReference>
<name>A0A0N4VHK2_ENTVE</name>
<sequence>MVWSKIISSLNNIKLTWGEDSLYLNTLYGECQSRLVTSEARGAATSETARFFCLWNLPVINIGMEYGVKATCMTMCPESEIDFRCKNGLIHPLEMASGTSFQTWKRFPASKADPEKMVKQYSRYTLSIRQLKIGCLLILLNSFS</sequence>
<keyword evidence="2" id="KW-1185">Reference proteome</keyword>
<accession>A0A0N4VHK2</accession>
<dbReference type="EMBL" id="UXUI01010200">
    <property type="protein sequence ID" value="VDD94897.1"/>
    <property type="molecule type" value="Genomic_DNA"/>
</dbReference>
<dbReference type="WBParaSite" id="EVEC_0001030301-mRNA-1">
    <property type="protein sequence ID" value="EVEC_0001030301-mRNA-1"/>
    <property type="gene ID" value="EVEC_0001030301"/>
</dbReference>
<organism evidence="3">
    <name type="scientific">Enterobius vermicularis</name>
    <name type="common">Human pinworm</name>
    <dbReference type="NCBI Taxonomy" id="51028"/>
    <lineage>
        <taxon>Eukaryota</taxon>
        <taxon>Metazoa</taxon>
        <taxon>Ecdysozoa</taxon>
        <taxon>Nematoda</taxon>
        <taxon>Chromadorea</taxon>
        <taxon>Rhabditida</taxon>
        <taxon>Spirurina</taxon>
        <taxon>Oxyuridomorpha</taxon>
        <taxon>Oxyuroidea</taxon>
        <taxon>Oxyuridae</taxon>
        <taxon>Enterobius</taxon>
    </lineage>
</organism>
<protein>
    <submittedName>
        <fullName evidence="3">WSC domain-containing protein</fullName>
    </submittedName>
</protein>
<dbReference type="OrthoDB" id="264795at2759"/>